<name>W9XLX3_9EURO</name>
<dbReference type="eggNOG" id="ENOG502QQBG">
    <property type="taxonomic scope" value="Eukaryota"/>
</dbReference>
<keyword evidence="8" id="KW-1185">Reference proteome</keyword>
<dbReference type="PANTHER" id="PTHR37534:SF43">
    <property type="entry name" value="FINGER DOMAIN PROTEIN, PUTATIVE (AFU_ORTHOLOGUE AFUA_1G01850)-RELATED"/>
    <property type="match status" value="1"/>
</dbReference>
<dbReference type="CDD" id="cd00067">
    <property type="entry name" value="GAL4"/>
    <property type="match status" value="1"/>
</dbReference>
<dbReference type="Pfam" id="PF11951">
    <property type="entry name" value="Fungal_trans_2"/>
    <property type="match status" value="1"/>
</dbReference>
<dbReference type="InterPro" id="IPR001138">
    <property type="entry name" value="Zn2Cys6_DnaBD"/>
</dbReference>
<evidence type="ECO:0000259" key="6">
    <source>
        <dbReference type="PROSITE" id="PS50048"/>
    </source>
</evidence>
<dbReference type="GO" id="GO:0008270">
    <property type="term" value="F:zinc ion binding"/>
    <property type="evidence" value="ECO:0007669"/>
    <property type="project" value="InterPro"/>
</dbReference>
<evidence type="ECO:0000256" key="5">
    <source>
        <dbReference type="ARBA" id="ARBA00023242"/>
    </source>
</evidence>
<evidence type="ECO:0000256" key="2">
    <source>
        <dbReference type="ARBA" id="ARBA00023015"/>
    </source>
</evidence>
<dbReference type="OrthoDB" id="3477330at2759"/>
<evidence type="ECO:0000256" key="3">
    <source>
        <dbReference type="ARBA" id="ARBA00023125"/>
    </source>
</evidence>
<gene>
    <name evidence="7" type="ORF">A1O3_09130</name>
</gene>
<dbReference type="GO" id="GO:0005634">
    <property type="term" value="C:nucleus"/>
    <property type="evidence" value="ECO:0007669"/>
    <property type="project" value="UniProtKB-SubCell"/>
</dbReference>
<dbReference type="Gene3D" id="4.10.240.10">
    <property type="entry name" value="Zn(2)-C6 fungal-type DNA-binding domain"/>
    <property type="match status" value="1"/>
</dbReference>
<dbReference type="RefSeq" id="XP_007737416.1">
    <property type="nucleotide sequence ID" value="XM_007739226.1"/>
</dbReference>
<feature type="domain" description="Zn(2)-C6 fungal-type" evidence="6">
    <location>
        <begin position="19"/>
        <end position="47"/>
    </location>
</feature>
<proteinExistence type="predicted"/>
<dbReference type="GO" id="GO:0000981">
    <property type="term" value="F:DNA-binding transcription factor activity, RNA polymerase II-specific"/>
    <property type="evidence" value="ECO:0007669"/>
    <property type="project" value="InterPro"/>
</dbReference>
<dbReference type="InterPro" id="IPR021858">
    <property type="entry name" value="Fun_TF"/>
</dbReference>
<dbReference type="Proteomes" id="UP000019478">
    <property type="component" value="Unassembled WGS sequence"/>
</dbReference>
<protein>
    <recommendedName>
        <fullName evidence="6">Zn(2)-C6 fungal-type domain-containing protein</fullName>
    </recommendedName>
</protein>
<dbReference type="PANTHER" id="PTHR37534">
    <property type="entry name" value="TRANSCRIPTIONAL ACTIVATOR PROTEIN UGA3"/>
    <property type="match status" value="1"/>
</dbReference>
<dbReference type="SUPFAM" id="SSF57701">
    <property type="entry name" value="Zn2/Cys6 DNA-binding domain"/>
    <property type="match status" value="1"/>
</dbReference>
<accession>W9XLX3</accession>
<comment type="caution">
    <text evidence="7">The sequence shown here is derived from an EMBL/GenBank/DDBJ whole genome shotgun (WGS) entry which is preliminary data.</text>
</comment>
<evidence type="ECO:0000313" key="7">
    <source>
        <dbReference type="EMBL" id="EXJ77971.1"/>
    </source>
</evidence>
<sequence>MPRSTTVSKPKRATKTFSGCWTCRERHVKCDEGRPSCARCLKGGFVCHGYGIKLVWIDPETRGWEQKIRRVVSAPVLYHDDSAFIKVDVQDALDRLDQGEACSIGPFSVFSVHEETDTRESNFDEPLEFDDVVLSDTECLSGSSVHSLDHDHGDEQDAGEIVVLPFTAEPSSPAEYWSPSISRHLDLLPRPAEQRQLIHHWVTFVSWHLVPVDRPDNPFRSVFTPMALAGLNSLSCESNGQIALFHSLCATSAYSRGQLSNDARALTLAGKHYHLAILHLRHSLANLTSDDADGQRDAIIATITMFSVMDMITGRSSEWRTHFQGGASLLATSQDQLWKRDKSSSMIYQSYLAVAALCNIDLPSTIDVASDACEDYVLDRFFGLTRPILQHIVRVNALLRDASAQNLHPALLDKLESELRAPTPEHLNLEGLDDPQARELARHHAYVFYYASLIHFQRAVRQTAPAALQDLVERAVDHLEEIERLGADTVGCTLIWPPLVVACECECPELRARVLAWYRLKRRHGFMNLEISKDVAQEVWRRRDSEVSQDDVRWQDILADMKLDIVLA</sequence>
<dbReference type="PROSITE" id="PS50048">
    <property type="entry name" value="ZN2_CY6_FUNGAL_2"/>
    <property type="match status" value="1"/>
</dbReference>
<dbReference type="GO" id="GO:0045944">
    <property type="term" value="P:positive regulation of transcription by RNA polymerase II"/>
    <property type="evidence" value="ECO:0007669"/>
    <property type="project" value="TreeGrafter"/>
</dbReference>
<dbReference type="GeneID" id="19173216"/>
<evidence type="ECO:0000313" key="8">
    <source>
        <dbReference type="Proteomes" id="UP000019478"/>
    </source>
</evidence>
<keyword evidence="2" id="KW-0805">Transcription regulation</keyword>
<evidence type="ECO:0000256" key="4">
    <source>
        <dbReference type="ARBA" id="ARBA00023163"/>
    </source>
</evidence>
<reference evidence="7 8" key="1">
    <citation type="submission" date="2013-03" db="EMBL/GenBank/DDBJ databases">
        <title>The Genome Sequence of Capronia epimyces CBS 606.96.</title>
        <authorList>
            <consortium name="The Broad Institute Genomics Platform"/>
            <person name="Cuomo C."/>
            <person name="de Hoog S."/>
            <person name="Gorbushina A."/>
            <person name="Walker B."/>
            <person name="Young S.K."/>
            <person name="Zeng Q."/>
            <person name="Gargeya S."/>
            <person name="Fitzgerald M."/>
            <person name="Haas B."/>
            <person name="Abouelleil A."/>
            <person name="Allen A.W."/>
            <person name="Alvarado L."/>
            <person name="Arachchi H.M."/>
            <person name="Berlin A.M."/>
            <person name="Chapman S.B."/>
            <person name="Gainer-Dewar J."/>
            <person name="Goldberg J."/>
            <person name="Griggs A."/>
            <person name="Gujja S."/>
            <person name="Hansen M."/>
            <person name="Howarth C."/>
            <person name="Imamovic A."/>
            <person name="Ireland A."/>
            <person name="Larimer J."/>
            <person name="McCowan C."/>
            <person name="Murphy C."/>
            <person name="Pearson M."/>
            <person name="Poon T.W."/>
            <person name="Priest M."/>
            <person name="Roberts A."/>
            <person name="Saif S."/>
            <person name="Shea T."/>
            <person name="Sisk P."/>
            <person name="Sykes S."/>
            <person name="Wortman J."/>
            <person name="Nusbaum C."/>
            <person name="Birren B."/>
        </authorList>
    </citation>
    <scope>NUCLEOTIDE SEQUENCE [LARGE SCALE GENOMIC DNA]</scope>
    <source>
        <strain evidence="7 8">CBS 606.96</strain>
    </source>
</reference>
<dbReference type="SMART" id="SM00066">
    <property type="entry name" value="GAL4"/>
    <property type="match status" value="1"/>
</dbReference>
<dbReference type="EMBL" id="AMGY01000009">
    <property type="protein sequence ID" value="EXJ77971.1"/>
    <property type="molecule type" value="Genomic_DNA"/>
</dbReference>
<comment type="subcellular location">
    <subcellularLocation>
        <location evidence="1">Nucleus</location>
    </subcellularLocation>
</comment>
<keyword evidence="3" id="KW-0238">DNA-binding</keyword>
<keyword evidence="5" id="KW-0539">Nucleus</keyword>
<dbReference type="InterPro" id="IPR036864">
    <property type="entry name" value="Zn2-C6_fun-type_DNA-bd_sf"/>
</dbReference>
<keyword evidence="4" id="KW-0804">Transcription</keyword>
<dbReference type="HOGENOM" id="CLU_009030_3_0_1"/>
<dbReference type="Pfam" id="PF00172">
    <property type="entry name" value="Zn_clus"/>
    <property type="match status" value="1"/>
</dbReference>
<dbReference type="AlphaFoldDB" id="W9XLX3"/>
<evidence type="ECO:0000256" key="1">
    <source>
        <dbReference type="ARBA" id="ARBA00004123"/>
    </source>
</evidence>
<dbReference type="GO" id="GO:0000976">
    <property type="term" value="F:transcription cis-regulatory region binding"/>
    <property type="evidence" value="ECO:0007669"/>
    <property type="project" value="TreeGrafter"/>
</dbReference>
<organism evidence="7 8">
    <name type="scientific">Capronia epimyces CBS 606.96</name>
    <dbReference type="NCBI Taxonomy" id="1182542"/>
    <lineage>
        <taxon>Eukaryota</taxon>
        <taxon>Fungi</taxon>
        <taxon>Dikarya</taxon>
        <taxon>Ascomycota</taxon>
        <taxon>Pezizomycotina</taxon>
        <taxon>Eurotiomycetes</taxon>
        <taxon>Chaetothyriomycetidae</taxon>
        <taxon>Chaetothyriales</taxon>
        <taxon>Herpotrichiellaceae</taxon>
        <taxon>Capronia</taxon>
    </lineage>
</organism>
<dbReference type="PROSITE" id="PS00463">
    <property type="entry name" value="ZN2_CY6_FUNGAL_1"/>
    <property type="match status" value="1"/>
</dbReference>